<sequence>MSFYVATSIAYVNAEPHIGYALELVQADVLARHRRLRGEQVRFQTGTDDNAFKNVTAARAAGVDVHEFVKGNAARFAALREPLELSYDDFVSTSSDPRHLAGVEKLWRASAEKGDFYRKSYTGYYCSGCEAFVTEPYCPEHGTKAEIVTEENWFFRLSKYADAILHALEHEIRIEPKARRNEVLSFVRSGLSDISVSRPAARSNGWGIPVPDDPSQVIYVWWDALANYVTTLADSFDQWWRDGEQVHVIGKGIIRFHAVYWPALLLSAGLPLPKTIFVHEYLTSHGAKISKSSGVRVSPVDLIDKYGVDAVRWWLLREPAKLGDTDFTEERLVDRFDSDLANGVGNLFNRVRGLAGGSIPEGPAIELASTVDAALRDFDFRAATAAIVAAVDETNRLIETTRPWELSGTEREEVLARLGGACRTIAHELSPFLPSGANRVLNASRAFPRLADKKETAQASSAT</sequence>
<dbReference type="EMBL" id="FWXV01000002">
    <property type="protein sequence ID" value="SMC88207.1"/>
    <property type="molecule type" value="Genomic_DNA"/>
</dbReference>
<evidence type="ECO:0000256" key="2">
    <source>
        <dbReference type="ARBA" id="ARBA00012838"/>
    </source>
</evidence>
<dbReference type="PRINTS" id="PR01041">
    <property type="entry name" value="TRNASYNTHMET"/>
</dbReference>
<evidence type="ECO:0000256" key="8">
    <source>
        <dbReference type="ARBA" id="ARBA00023146"/>
    </source>
</evidence>
<dbReference type="Gene3D" id="1.10.730.10">
    <property type="entry name" value="Isoleucyl-tRNA Synthetase, Domain 1"/>
    <property type="match status" value="1"/>
</dbReference>
<keyword evidence="13" id="KW-1185">Reference proteome</keyword>
<dbReference type="NCBIfam" id="TIGR00398">
    <property type="entry name" value="metG"/>
    <property type="match status" value="1"/>
</dbReference>
<dbReference type="PANTHER" id="PTHR43326">
    <property type="entry name" value="METHIONYL-TRNA SYNTHETASE"/>
    <property type="match status" value="1"/>
</dbReference>
<dbReference type="OrthoDB" id="9810191at2"/>
<keyword evidence="8 10" id="KW-0030">Aminoacyl-tRNA synthetase</keyword>
<dbReference type="Gene3D" id="2.170.220.10">
    <property type="match status" value="1"/>
</dbReference>
<evidence type="ECO:0000256" key="1">
    <source>
        <dbReference type="ARBA" id="ARBA00003314"/>
    </source>
</evidence>
<dbReference type="GO" id="GO:0004825">
    <property type="term" value="F:methionine-tRNA ligase activity"/>
    <property type="evidence" value="ECO:0007669"/>
    <property type="project" value="UniProtKB-EC"/>
</dbReference>
<comment type="similarity">
    <text evidence="10">Belongs to the class-I aminoacyl-tRNA synthetase family.</text>
</comment>
<gene>
    <name evidence="12" type="ORF">SAMN05661093_02417</name>
</gene>
<keyword evidence="6 10" id="KW-0067">ATP-binding</keyword>
<evidence type="ECO:0000256" key="5">
    <source>
        <dbReference type="ARBA" id="ARBA00022741"/>
    </source>
</evidence>
<dbReference type="Proteomes" id="UP000192674">
    <property type="component" value="Unassembled WGS sequence"/>
</dbReference>
<dbReference type="SUPFAM" id="SSF52374">
    <property type="entry name" value="Nucleotidylyl transferase"/>
    <property type="match status" value="1"/>
</dbReference>
<reference evidence="12 13" key="1">
    <citation type="submission" date="2017-04" db="EMBL/GenBank/DDBJ databases">
        <authorList>
            <person name="Afonso C.L."/>
            <person name="Miller P.J."/>
            <person name="Scott M.A."/>
            <person name="Spackman E."/>
            <person name="Goraichik I."/>
            <person name="Dimitrov K.M."/>
            <person name="Suarez D.L."/>
            <person name="Swayne D.E."/>
        </authorList>
    </citation>
    <scope>NUCLEOTIDE SEQUENCE [LARGE SCALE GENOMIC DNA]</scope>
    <source>
        <strain evidence="12 13">DSM 43828</strain>
    </source>
</reference>
<accession>A0A1W2CSI3</accession>
<evidence type="ECO:0000256" key="7">
    <source>
        <dbReference type="ARBA" id="ARBA00022917"/>
    </source>
</evidence>
<keyword evidence="5 10" id="KW-0547">Nucleotide-binding</keyword>
<evidence type="ECO:0000256" key="3">
    <source>
        <dbReference type="ARBA" id="ARBA00018753"/>
    </source>
</evidence>
<evidence type="ECO:0000256" key="10">
    <source>
        <dbReference type="RuleBase" id="RU363039"/>
    </source>
</evidence>
<evidence type="ECO:0000256" key="6">
    <source>
        <dbReference type="ARBA" id="ARBA00022840"/>
    </source>
</evidence>
<dbReference type="SUPFAM" id="SSF47323">
    <property type="entry name" value="Anticodon-binding domain of a subclass of class I aminoacyl-tRNA synthetases"/>
    <property type="match status" value="1"/>
</dbReference>
<dbReference type="PANTHER" id="PTHR43326:SF1">
    <property type="entry name" value="METHIONINE--TRNA LIGASE, MITOCHONDRIAL"/>
    <property type="match status" value="1"/>
</dbReference>
<dbReference type="AlphaFoldDB" id="A0A1W2CSI3"/>
<dbReference type="Pfam" id="PF09334">
    <property type="entry name" value="tRNA-synt_1g"/>
    <property type="match status" value="1"/>
</dbReference>
<dbReference type="EC" id="6.1.1.10" evidence="2"/>
<keyword evidence="4 10" id="KW-0436">Ligase</keyword>
<dbReference type="GO" id="GO:0006431">
    <property type="term" value="P:methionyl-tRNA aminoacylation"/>
    <property type="evidence" value="ECO:0007669"/>
    <property type="project" value="InterPro"/>
</dbReference>
<dbReference type="InterPro" id="IPR014758">
    <property type="entry name" value="Met-tRNA_synth"/>
</dbReference>
<dbReference type="InterPro" id="IPR009080">
    <property type="entry name" value="tRNAsynth_Ia_anticodon-bd"/>
</dbReference>
<feature type="domain" description="Methionyl/Leucyl tRNA synthetase" evidence="11">
    <location>
        <begin position="134"/>
        <end position="351"/>
    </location>
</feature>
<dbReference type="InterPro" id="IPR023457">
    <property type="entry name" value="Met-tRNA_synth_2"/>
</dbReference>
<dbReference type="InterPro" id="IPR014729">
    <property type="entry name" value="Rossmann-like_a/b/a_fold"/>
</dbReference>
<evidence type="ECO:0000259" key="11">
    <source>
        <dbReference type="Pfam" id="PF09334"/>
    </source>
</evidence>
<dbReference type="GO" id="GO:0005524">
    <property type="term" value="F:ATP binding"/>
    <property type="evidence" value="ECO:0007669"/>
    <property type="project" value="UniProtKB-KW"/>
</dbReference>
<evidence type="ECO:0000313" key="13">
    <source>
        <dbReference type="Proteomes" id="UP000192674"/>
    </source>
</evidence>
<protein>
    <recommendedName>
        <fullName evidence="3">Methionine--tRNA ligase</fullName>
        <ecNumber evidence="2">6.1.1.10</ecNumber>
    </recommendedName>
    <alternativeName>
        <fullName evidence="9">Methionyl-tRNA synthetase</fullName>
    </alternativeName>
</protein>
<evidence type="ECO:0000256" key="4">
    <source>
        <dbReference type="ARBA" id="ARBA00022598"/>
    </source>
</evidence>
<organism evidence="12 13">
    <name type="scientific">Kibdelosporangium aridum</name>
    <dbReference type="NCBI Taxonomy" id="2030"/>
    <lineage>
        <taxon>Bacteria</taxon>
        <taxon>Bacillati</taxon>
        <taxon>Actinomycetota</taxon>
        <taxon>Actinomycetes</taxon>
        <taxon>Pseudonocardiales</taxon>
        <taxon>Pseudonocardiaceae</taxon>
        <taxon>Kibdelosporangium</taxon>
    </lineage>
</organism>
<evidence type="ECO:0000313" key="12">
    <source>
        <dbReference type="EMBL" id="SMC88207.1"/>
    </source>
</evidence>
<dbReference type="InterPro" id="IPR033911">
    <property type="entry name" value="MetRS_core"/>
</dbReference>
<evidence type="ECO:0000256" key="9">
    <source>
        <dbReference type="ARBA" id="ARBA00030904"/>
    </source>
</evidence>
<proteinExistence type="inferred from homology"/>
<dbReference type="InterPro" id="IPR015413">
    <property type="entry name" value="Methionyl/Leucyl_tRNA_Synth"/>
</dbReference>
<dbReference type="RefSeq" id="WP_084426143.1">
    <property type="nucleotide sequence ID" value="NZ_FWXV01000002.1"/>
</dbReference>
<keyword evidence="7 10" id="KW-0648">Protein biosynthesis</keyword>
<dbReference type="CDD" id="cd00814">
    <property type="entry name" value="MetRS_core"/>
    <property type="match status" value="1"/>
</dbReference>
<name>A0A1W2CSI3_KIBAR</name>
<dbReference type="Gene3D" id="3.40.50.620">
    <property type="entry name" value="HUPs"/>
    <property type="match status" value="1"/>
</dbReference>
<comment type="function">
    <text evidence="1">Is required not only for elongation of protein synthesis but also for the initiation of all mRNA translation through initiator tRNA(fMet) aminoacylation.</text>
</comment>